<dbReference type="Pfam" id="PF15649">
    <property type="entry name" value="Tox-REase-7"/>
    <property type="match status" value="1"/>
</dbReference>
<keyword evidence="3" id="KW-1185">Reference proteome</keyword>
<reference evidence="3" key="1">
    <citation type="submission" date="2019-07" db="EMBL/GenBank/DDBJ databases">
        <title>Chitinimonas sp. nov., isolated from Ny-Alesund, arctica soil.</title>
        <authorList>
            <person name="Xu Q."/>
            <person name="Peng F."/>
        </authorList>
    </citation>
    <scope>NUCLEOTIDE SEQUENCE [LARGE SCALE GENOMIC DNA]</scope>
    <source>
        <strain evidence="3">R3-44</strain>
    </source>
</reference>
<dbReference type="RefSeq" id="WP_144278082.1">
    <property type="nucleotide sequence ID" value="NZ_CP041730.1"/>
</dbReference>
<dbReference type="InterPro" id="IPR028903">
    <property type="entry name" value="Tox-REase-7_dom"/>
</dbReference>
<dbReference type="OrthoDB" id="4829793at2"/>
<organism evidence="2 3">
    <name type="scientific">Chitinimonas arctica</name>
    <dbReference type="NCBI Taxonomy" id="2594795"/>
    <lineage>
        <taxon>Bacteria</taxon>
        <taxon>Pseudomonadati</taxon>
        <taxon>Pseudomonadota</taxon>
        <taxon>Betaproteobacteria</taxon>
        <taxon>Neisseriales</taxon>
        <taxon>Chitinibacteraceae</taxon>
        <taxon>Chitinimonas</taxon>
    </lineage>
</organism>
<evidence type="ECO:0000313" key="2">
    <source>
        <dbReference type="EMBL" id="QDQ26688.1"/>
    </source>
</evidence>
<protein>
    <recommendedName>
        <fullName evidence="1">Tox-REase-7 domain-containing protein</fullName>
    </recommendedName>
</protein>
<gene>
    <name evidence="2" type="ORF">FNU76_10105</name>
</gene>
<evidence type="ECO:0000313" key="3">
    <source>
        <dbReference type="Proteomes" id="UP000317550"/>
    </source>
</evidence>
<dbReference type="Proteomes" id="UP000317550">
    <property type="component" value="Chromosome"/>
</dbReference>
<feature type="domain" description="Tox-REase-7" evidence="1">
    <location>
        <begin position="70"/>
        <end position="149"/>
    </location>
</feature>
<proteinExistence type="predicted"/>
<sequence>MRAVVPGQVAWDNALTAWENGNRGAAVAHTGVMFGEALATVMTSGTYGASRQAVVCTVNSTAAKTAGQLGREGEAAVRAAYEIGDKAKLTINGRTRIPDGLTADALSEVKNVDRLSFTRQLRDYLDHAQSEGLRFDLYTRPNTTLSGPLQNAVDNGLINQLHIPR</sequence>
<name>A0A516SF86_9NEIS</name>
<dbReference type="KEGG" id="cari:FNU76_10105"/>
<dbReference type="EMBL" id="CP041730">
    <property type="protein sequence ID" value="QDQ26688.1"/>
    <property type="molecule type" value="Genomic_DNA"/>
</dbReference>
<dbReference type="AlphaFoldDB" id="A0A516SF86"/>
<accession>A0A516SF86</accession>
<evidence type="ECO:0000259" key="1">
    <source>
        <dbReference type="Pfam" id="PF15649"/>
    </source>
</evidence>